<dbReference type="InterPro" id="IPR036852">
    <property type="entry name" value="Peptidase_S8/S53_dom_sf"/>
</dbReference>
<keyword evidence="8" id="KW-1185">Reference proteome</keyword>
<evidence type="ECO:0000256" key="1">
    <source>
        <dbReference type="ARBA" id="ARBA00011073"/>
    </source>
</evidence>
<feature type="active site" description="Charge relay system" evidence="5">
    <location>
        <position position="239"/>
    </location>
</feature>
<dbReference type="PROSITE" id="PS51892">
    <property type="entry name" value="SUBTILASE"/>
    <property type="match status" value="1"/>
</dbReference>
<name>A0A930V644_9ACTN</name>
<evidence type="ECO:0000256" key="2">
    <source>
        <dbReference type="ARBA" id="ARBA00022670"/>
    </source>
</evidence>
<dbReference type="Proteomes" id="UP000640489">
    <property type="component" value="Unassembled WGS sequence"/>
</dbReference>
<evidence type="ECO:0000256" key="3">
    <source>
        <dbReference type="ARBA" id="ARBA00022801"/>
    </source>
</evidence>
<comment type="caution">
    <text evidence="7">The sequence shown here is derived from an EMBL/GenBank/DDBJ whole genome shotgun (WGS) entry which is preliminary data.</text>
</comment>
<comment type="similarity">
    <text evidence="1 5">Belongs to the peptidase S8 family.</text>
</comment>
<organism evidence="7 8">
    <name type="scientific">Nocardioides islandensis</name>
    <dbReference type="NCBI Taxonomy" id="433663"/>
    <lineage>
        <taxon>Bacteria</taxon>
        <taxon>Bacillati</taxon>
        <taxon>Actinomycetota</taxon>
        <taxon>Actinomycetes</taxon>
        <taxon>Propionibacteriales</taxon>
        <taxon>Nocardioidaceae</taxon>
        <taxon>Nocardioides</taxon>
    </lineage>
</organism>
<dbReference type="GO" id="GO:0006508">
    <property type="term" value="P:proteolysis"/>
    <property type="evidence" value="ECO:0007669"/>
    <property type="project" value="UniProtKB-KW"/>
</dbReference>
<evidence type="ECO:0000256" key="4">
    <source>
        <dbReference type="ARBA" id="ARBA00022825"/>
    </source>
</evidence>
<evidence type="ECO:0000256" key="5">
    <source>
        <dbReference type="PROSITE-ProRule" id="PRU01240"/>
    </source>
</evidence>
<evidence type="ECO:0000313" key="8">
    <source>
        <dbReference type="Proteomes" id="UP000640489"/>
    </source>
</evidence>
<dbReference type="EMBL" id="JADKPN010000001">
    <property type="protein sequence ID" value="MBF4761584.1"/>
    <property type="molecule type" value="Genomic_DNA"/>
</dbReference>
<dbReference type="Gene3D" id="3.40.50.200">
    <property type="entry name" value="Peptidase S8/S53 domain"/>
    <property type="match status" value="1"/>
</dbReference>
<dbReference type="InterPro" id="IPR050131">
    <property type="entry name" value="Peptidase_S8_subtilisin-like"/>
</dbReference>
<feature type="active site" description="Charge relay system" evidence="5">
    <location>
        <position position="95"/>
    </location>
</feature>
<dbReference type="AlphaFoldDB" id="A0A930V644"/>
<accession>A0A930V644</accession>
<dbReference type="InterPro" id="IPR015500">
    <property type="entry name" value="Peptidase_S8_subtilisin-rel"/>
</dbReference>
<proteinExistence type="inferred from homology"/>
<dbReference type="InterPro" id="IPR023827">
    <property type="entry name" value="Peptidase_S8_Asp-AS"/>
</dbReference>
<sequence length="278" mass="28602">MAGGSSDVTTTPAWSGAFDRGSLQSVLTLPLEQVRSWAFEGSTGAGVKVAVVDSGVDGDHPRVGGVAGGVAFVLDDQAEHGYVEVPGPHEDLVGHGTACAAIIRSIAPDVEIYSARVLGANLKGRGALLHAGIEWSVEQGMHVTNLSLSSKAEAMFAPLHAVADQAYFSGTVLVCAANNLPGPTYPSQYSSVVSVAARPGADQLALAYNAHPPVEFGARGIDVDVAWTGRGSITATGNSFAAPHVSGMVALMRSKHPWLTPFQVKAVLHAASDNSVRG</sequence>
<feature type="active site" description="Charge relay system" evidence="5">
    <location>
        <position position="53"/>
    </location>
</feature>
<dbReference type="PRINTS" id="PR00723">
    <property type="entry name" value="SUBTILISIN"/>
</dbReference>
<dbReference type="PANTHER" id="PTHR43806:SF11">
    <property type="entry name" value="CEREVISIN-RELATED"/>
    <property type="match status" value="1"/>
</dbReference>
<evidence type="ECO:0000259" key="6">
    <source>
        <dbReference type="Pfam" id="PF00082"/>
    </source>
</evidence>
<dbReference type="GO" id="GO:0004252">
    <property type="term" value="F:serine-type endopeptidase activity"/>
    <property type="evidence" value="ECO:0007669"/>
    <property type="project" value="UniProtKB-UniRule"/>
</dbReference>
<dbReference type="InterPro" id="IPR000209">
    <property type="entry name" value="Peptidase_S8/S53_dom"/>
</dbReference>
<keyword evidence="4 5" id="KW-0720">Serine protease</keyword>
<dbReference type="PROSITE" id="PS00136">
    <property type="entry name" value="SUBTILASE_ASP"/>
    <property type="match status" value="1"/>
</dbReference>
<evidence type="ECO:0000313" key="7">
    <source>
        <dbReference type="EMBL" id="MBF4761584.1"/>
    </source>
</evidence>
<gene>
    <name evidence="7" type="ORF">ISU07_00465</name>
</gene>
<feature type="domain" description="Peptidase S8/S53" evidence="6">
    <location>
        <begin position="44"/>
        <end position="272"/>
    </location>
</feature>
<keyword evidence="3 5" id="KW-0378">Hydrolase</keyword>
<dbReference type="Pfam" id="PF00082">
    <property type="entry name" value="Peptidase_S8"/>
    <property type="match status" value="1"/>
</dbReference>
<dbReference type="SUPFAM" id="SSF52743">
    <property type="entry name" value="Subtilisin-like"/>
    <property type="match status" value="1"/>
</dbReference>
<keyword evidence="2 5" id="KW-0645">Protease</keyword>
<dbReference type="PANTHER" id="PTHR43806">
    <property type="entry name" value="PEPTIDASE S8"/>
    <property type="match status" value="1"/>
</dbReference>
<reference evidence="7" key="1">
    <citation type="submission" date="2020-11" db="EMBL/GenBank/DDBJ databases">
        <title>Nocardioides sp. nov., isolated from Soil of Cynanchum wilfordii Hemsley rhizosphere.</title>
        <authorList>
            <person name="Lee J.-S."/>
            <person name="Suh M.K."/>
            <person name="Kim J.-S."/>
        </authorList>
    </citation>
    <scope>NUCLEOTIDE SEQUENCE</scope>
    <source>
        <strain evidence="7">KCTC 19275</strain>
    </source>
</reference>
<protein>
    <submittedName>
        <fullName evidence="7">S8 family serine peptidase</fullName>
    </submittedName>
</protein>